<evidence type="ECO:0000313" key="2">
    <source>
        <dbReference type="Proteomes" id="UP000095725"/>
    </source>
</evidence>
<accession>A0A174R9H6</accession>
<dbReference type="EMBL" id="CZBL01000003">
    <property type="protein sequence ID" value="CUP79918.1"/>
    <property type="molecule type" value="Genomic_DNA"/>
</dbReference>
<gene>
    <name evidence="1" type="ORF">ERS852558_01012</name>
</gene>
<dbReference type="RefSeq" id="WP_008766335.1">
    <property type="nucleotide sequence ID" value="NZ_CZBL01000003.1"/>
</dbReference>
<dbReference type="Proteomes" id="UP000095725">
    <property type="component" value="Unassembled WGS sequence"/>
</dbReference>
<name>A0A174R9H6_9BACE</name>
<protein>
    <recommendedName>
        <fullName evidence="3">Baseplate protein J-like domain-containing protein</fullName>
    </recommendedName>
</protein>
<dbReference type="AlphaFoldDB" id="A0A174R9H6"/>
<organism evidence="1 2">
    <name type="scientific">Bacteroides caccae</name>
    <dbReference type="NCBI Taxonomy" id="47678"/>
    <lineage>
        <taxon>Bacteria</taxon>
        <taxon>Pseudomonadati</taxon>
        <taxon>Bacteroidota</taxon>
        <taxon>Bacteroidia</taxon>
        <taxon>Bacteroidales</taxon>
        <taxon>Bacteroidaceae</taxon>
        <taxon>Bacteroides</taxon>
    </lineage>
</organism>
<evidence type="ECO:0008006" key="3">
    <source>
        <dbReference type="Google" id="ProtNLM"/>
    </source>
</evidence>
<sequence length="282" mass="30980">MARTIAEIKKEMTDAYMSNSIIRDLYGITGDADFDSVFSPVSIESTLFYIFAATAHVIEQMFDQFKSDVEERIDANIIPTVRWYHSSALAFQYGDPLVYDPEKYQFRYSVIDKTKQLVKYVAVKDRGGSIQILVSGDEGGLPCPLTGDVLTAFKSYMNSIKIAGVILSIQSIPADDIRINATIEVDPMVINASGIRLTDGSKPVLAAINDYLKGIEYGGKFNKTKLVDAIQRVEGVLDVELGECAAKAASATEYNVIKNNNYTAVAGCFILNSLETSLTYVV</sequence>
<evidence type="ECO:0000313" key="1">
    <source>
        <dbReference type="EMBL" id="CUP79918.1"/>
    </source>
</evidence>
<reference evidence="1 2" key="1">
    <citation type="submission" date="2015-09" db="EMBL/GenBank/DDBJ databases">
        <authorList>
            <consortium name="Pathogen Informatics"/>
        </authorList>
    </citation>
    <scope>NUCLEOTIDE SEQUENCE [LARGE SCALE GENOMIC DNA]</scope>
    <source>
        <strain evidence="1 2">2789STDY5834946</strain>
    </source>
</reference>
<proteinExistence type="predicted"/>